<evidence type="ECO:0000256" key="1">
    <source>
        <dbReference type="SAM" id="MobiDB-lite"/>
    </source>
</evidence>
<feature type="region of interest" description="Disordered" evidence="1">
    <location>
        <begin position="40"/>
        <end position="78"/>
    </location>
</feature>
<dbReference type="Proteomes" id="UP000450917">
    <property type="component" value="Unassembled WGS sequence"/>
</dbReference>
<proteinExistence type="predicted"/>
<evidence type="ECO:0000313" key="3">
    <source>
        <dbReference type="EMBL" id="MUG69476.1"/>
    </source>
</evidence>
<feature type="signal peptide" evidence="2">
    <location>
        <begin position="1"/>
        <end position="31"/>
    </location>
</feature>
<protein>
    <submittedName>
        <fullName evidence="3">Uncharacterized protein</fullName>
    </submittedName>
</protein>
<feature type="chain" id="PRO_5031413357" evidence="2">
    <location>
        <begin position="32"/>
        <end position="276"/>
    </location>
</feature>
<sequence length="276" mass="28252">MNTIGKKIAAGTVAAAFLLGGAGLYYTQAYAADTAADTSVTDGSSQAQKPNGQHGFGKRGNREGGEQGFERGGRGGFGMKGGIIEETATVLGVEASVIQSELQQQKTLAQIAQEKAGLSEEAFVQKLVEAETQKLDDAVSAGTITQEQADKHKTDLADRLKQAVNGTGKGPGGFLGGKGGHGGHGGFGMFGNPESLSTLLGITQQELTSALQQGKSLSEIAQEKGISQDQLIAKLKENMDEALKQFVERKHDGQTPPASSAAPAPAESAPAAASGA</sequence>
<reference evidence="3 4" key="1">
    <citation type="submission" date="2019-11" db="EMBL/GenBank/DDBJ databases">
        <title>Draft genome sequences of five Paenibacillus species of dairy origin.</title>
        <authorList>
            <person name="Olajide A.M."/>
            <person name="Chen S."/>
            <person name="Lapointe G."/>
        </authorList>
    </citation>
    <scope>NUCLEOTIDE SEQUENCE [LARGE SCALE GENOMIC DNA]</scope>
    <source>
        <strain evidence="3 4">2CS3</strain>
    </source>
</reference>
<evidence type="ECO:0000256" key="2">
    <source>
        <dbReference type="SAM" id="SignalP"/>
    </source>
</evidence>
<evidence type="ECO:0000313" key="4">
    <source>
        <dbReference type="Proteomes" id="UP000450917"/>
    </source>
</evidence>
<dbReference type="AlphaFoldDB" id="A0A7X3CR83"/>
<keyword evidence="4" id="KW-1185">Reference proteome</keyword>
<organism evidence="3 4">
    <name type="scientific">Paenibacillus validus</name>
    <dbReference type="NCBI Taxonomy" id="44253"/>
    <lineage>
        <taxon>Bacteria</taxon>
        <taxon>Bacillati</taxon>
        <taxon>Bacillota</taxon>
        <taxon>Bacilli</taxon>
        <taxon>Bacillales</taxon>
        <taxon>Paenibacillaceae</taxon>
        <taxon>Paenibacillus</taxon>
    </lineage>
</organism>
<dbReference type="RefSeq" id="WP_127606994.1">
    <property type="nucleotide sequence ID" value="NZ_JARTHK010000241.1"/>
</dbReference>
<feature type="compositionally biased region" description="Low complexity" evidence="1">
    <location>
        <begin position="256"/>
        <end position="276"/>
    </location>
</feature>
<feature type="compositionally biased region" description="Basic and acidic residues" evidence="1">
    <location>
        <begin position="60"/>
        <end position="73"/>
    </location>
</feature>
<keyword evidence="2" id="KW-0732">Signal</keyword>
<accession>A0A7X3CR83</accession>
<feature type="region of interest" description="Disordered" evidence="1">
    <location>
        <begin position="245"/>
        <end position="276"/>
    </location>
</feature>
<dbReference type="EMBL" id="WNZX01000001">
    <property type="protein sequence ID" value="MUG69476.1"/>
    <property type="molecule type" value="Genomic_DNA"/>
</dbReference>
<comment type="caution">
    <text evidence="3">The sequence shown here is derived from an EMBL/GenBank/DDBJ whole genome shotgun (WGS) entry which is preliminary data.</text>
</comment>
<name>A0A7X3CR83_9BACL</name>
<gene>
    <name evidence="3" type="ORF">GNP93_02175</name>
</gene>